<feature type="transmembrane region" description="Helical" evidence="6">
    <location>
        <begin position="156"/>
        <end position="179"/>
    </location>
</feature>
<gene>
    <name evidence="7" type="ORF">Q2T42_07240</name>
</gene>
<name>A0AA96X0L6_LEPBY</name>
<dbReference type="GO" id="GO:0005886">
    <property type="term" value="C:plasma membrane"/>
    <property type="evidence" value="ECO:0007669"/>
    <property type="project" value="UniProtKB-SubCell"/>
</dbReference>
<dbReference type="Pfam" id="PF01943">
    <property type="entry name" value="Polysacc_synt"/>
    <property type="match status" value="1"/>
</dbReference>
<dbReference type="EMBL" id="CP130144">
    <property type="protein sequence ID" value="WNZ47624.1"/>
    <property type="molecule type" value="Genomic_DNA"/>
</dbReference>
<feature type="transmembrane region" description="Helical" evidence="6">
    <location>
        <begin position="54"/>
        <end position="78"/>
    </location>
</feature>
<dbReference type="RefSeq" id="WP_316428219.1">
    <property type="nucleotide sequence ID" value="NZ_CP130144.1"/>
</dbReference>
<keyword evidence="4 6" id="KW-1133">Transmembrane helix</keyword>
<feature type="transmembrane region" description="Helical" evidence="6">
    <location>
        <begin position="21"/>
        <end position="42"/>
    </location>
</feature>
<feature type="transmembrane region" description="Helical" evidence="6">
    <location>
        <begin position="123"/>
        <end position="149"/>
    </location>
</feature>
<evidence type="ECO:0000256" key="6">
    <source>
        <dbReference type="SAM" id="Phobius"/>
    </source>
</evidence>
<evidence type="ECO:0000256" key="1">
    <source>
        <dbReference type="ARBA" id="ARBA00004651"/>
    </source>
</evidence>
<evidence type="ECO:0000256" key="2">
    <source>
        <dbReference type="ARBA" id="ARBA00022475"/>
    </source>
</evidence>
<feature type="transmembrane region" description="Helical" evidence="6">
    <location>
        <begin position="90"/>
        <end position="117"/>
    </location>
</feature>
<evidence type="ECO:0000256" key="4">
    <source>
        <dbReference type="ARBA" id="ARBA00022989"/>
    </source>
</evidence>
<feature type="transmembrane region" description="Helical" evidence="6">
    <location>
        <begin position="395"/>
        <end position="416"/>
    </location>
</feature>
<reference evidence="7" key="1">
    <citation type="journal article" date="2023" name="Plants (Basel)">
        <title>Genomic Analysis of Leptolyngbya boryana CZ1 Reveals Efficient Carbon Fixation Modules.</title>
        <authorList>
            <person name="Bai X."/>
            <person name="Wang H."/>
            <person name="Cheng W."/>
            <person name="Wang J."/>
            <person name="Ma M."/>
            <person name="Hu H."/>
            <person name="Song Z."/>
            <person name="Ma H."/>
            <person name="Fan Y."/>
            <person name="Du C."/>
            <person name="Xu J."/>
        </authorList>
    </citation>
    <scope>NUCLEOTIDE SEQUENCE</scope>
    <source>
        <strain evidence="7">CZ1</strain>
    </source>
</reference>
<reference evidence="7" key="2">
    <citation type="submission" date="2023-07" db="EMBL/GenBank/DDBJ databases">
        <authorList>
            <person name="Bai X.-H."/>
            <person name="Wang H.-H."/>
            <person name="Wang J."/>
            <person name="Ma M.-Y."/>
            <person name="Hu H.-H."/>
            <person name="Song Z.-L."/>
            <person name="Ma H.-G."/>
            <person name="Fan Y."/>
            <person name="Du C.-Y."/>
            <person name="Xu J.-C."/>
        </authorList>
    </citation>
    <scope>NUCLEOTIDE SEQUENCE</scope>
    <source>
        <strain evidence="7">CZ1</strain>
    </source>
</reference>
<proteinExistence type="predicted"/>
<organism evidence="7">
    <name type="scientific">Leptolyngbya boryana CZ1</name>
    <dbReference type="NCBI Taxonomy" id="3060204"/>
    <lineage>
        <taxon>Bacteria</taxon>
        <taxon>Bacillati</taxon>
        <taxon>Cyanobacteriota</taxon>
        <taxon>Cyanophyceae</taxon>
        <taxon>Leptolyngbyales</taxon>
        <taxon>Leptolyngbyaceae</taxon>
        <taxon>Leptolyngbya group</taxon>
        <taxon>Leptolyngbya</taxon>
    </lineage>
</organism>
<feature type="transmembrane region" description="Helical" evidence="6">
    <location>
        <begin position="304"/>
        <end position="326"/>
    </location>
</feature>
<accession>A0AA96X0L6</accession>
<keyword evidence="5 6" id="KW-0472">Membrane</keyword>
<dbReference type="InterPro" id="IPR050833">
    <property type="entry name" value="Poly_Biosynth_Transport"/>
</dbReference>
<sequence>MLDRLKKLSLKVRSSEIARGTLWMMLSNGLRLGIQAGYFILVARGLGVKEYGELASISALVTVTFPFSGIGSGEILLRSVSRDSKTFPQAWGYALAITILSSVVLTGLLVLVSRILLPQVSSWTVGALAIADLLFFRLITTASLAFMGFSKMRETAYLNLMPGLIRLGVTIAFVFLFTHHSTDEWALLYLIATATSASLCIEKVWAELGKPEFSAFFSLSKLWDGLHFSIGLSAQGTYNDIDKLLLANIASSEITGAYAAAYRIIDVSFVSVKSLLLATFSKFFKHGADGIVESFRFAKRTLPVAMMLGGSSSIALLIISGAIPFFLGQGYATSVEVIQWLAVMPLIKSVHYIGGDALMGANLHGTRSMIQIGIAVLNFLLNLWVIPLYSWQGAAVVSLISDSLLALIIWSTIIMMSRRQIRQIAKSNI</sequence>
<dbReference type="PANTHER" id="PTHR30250:SF11">
    <property type="entry name" value="O-ANTIGEN TRANSPORTER-RELATED"/>
    <property type="match status" value="1"/>
</dbReference>
<dbReference type="AlphaFoldDB" id="A0AA96X0L6"/>
<protein>
    <submittedName>
        <fullName evidence="7">Oligosaccharide flippase family protein</fullName>
    </submittedName>
</protein>
<keyword evidence="3 6" id="KW-0812">Transmembrane</keyword>
<dbReference type="PANTHER" id="PTHR30250">
    <property type="entry name" value="PST FAMILY PREDICTED COLANIC ACID TRANSPORTER"/>
    <property type="match status" value="1"/>
</dbReference>
<evidence type="ECO:0000313" key="7">
    <source>
        <dbReference type="EMBL" id="WNZ47624.1"/>
    </source>
</evidence>
<evidence type="ECO:0000256" key="5">
    <source>
        <dbReference type="ARBA" id="ARBA00023136"/>
    </source>
</evidence>
<dbReference type="InterPro" id="IPR002797">
    <property type="entry name" value="Polysacc_synth"/>
</dbReference>
<feature type="transmembrane region" description="Helical" evidence="6">
    <location>
        <begin position="370"/>
        <end position="389"/>
    </location>
</feature>
<comment type="subcellular location">
    <subcellularLocation>
        <location evidence="1">Cell membrane</location>
        <topology evidence="1">Multi-pass membrane protein</topology>
    </subcellularLocation>
</comment>
<evidence type="ECO:0000256" key="3">
    <source>
        <dbReference type="ARBA" id="ARBA00022692"/>
    </source>
</evidence>
<keyword evidence="2" id="KW-1003">Cell membrane</keyword>